<evidence type="ECO:0000256" key="4">
    <source>
        <dbReference type="ARBA" id="ARBA00022832"/>
    </source>
</evidence>
<dbReference type="PROSITE" id="PS50075">
    <property type="entry name" value="CARRIER"/>
    <property type="match status" value="1"/>
</dbReference>
<gene>
    <name evidence="9" type="primary">acpP_3</name>
    <name evidence="7" type="synonym">acpP</name>
    <name evidence="9" type="ORF">Pan241w_47230</name>
</gene>
<keyword evidence="10" id="KW-1185">Reference proteome</keyword>
<evidence type="ECO:0000313" key="9">
    <source>
        <dbReference type="EMBL" id="QDT44610.1"/>
    </source>
</evidence>
<dbReference type="PROSITE" id="PS00012">
    <property type="entry name" value="PHOSPHOPANTETHEINE"/>
    <property type="match status" value="1"/>
</dbReference>
<keyword evidence="6 7" id="KW-0275">Fatty acid biosynthesis</keyword>
<dbReference type="HAMAP" id="MF_01217">
    <property type="entry name" value="Acyl_carrier"/>
    <property type="match status" value="1"/>
</dbReference>
<evidence type="ECO:0000256" key="3">
    <source>
        <dbReference type="ARBA" id="ARBA00022553"/>
    </source>
</evidence>
<dbReference type="PANTHER" id="PTHR20863">
    <property type="entry name" value="ACYL CARRIER PROTEIN"/>
    <property type="match status" value="1"/>
</dbReference>
<dbReference type="Proteomes" id="UP000317171">
    <property type="component" value="Chromosome"/>
</dbReference>
<evidence type="ECO:0000256" key="1">
    <source>
        <dbReference type="ARBA" id="ARBA00022450"/>
    </source>
</evidence>
<evidence type="ECO:0000259" key="8">
    <source>
        <dbReference type="PROSITE" id="PS50075"/>
    </source>
</evidence>
<protein>
    <recommendedName>
        <fullName evidence="7">Acyl carrier protein</fullName>
        <shortName evidence="7">ACP</shortName>
    </recommendedName>
</protein>
<dbReference type="GO" id="GO:0016020">
    <property type="term" value="C:membrane"/>
    <property type="evidence" value="ECO:0007669"/>
    <property type="project" value="GOC"/>
</dbReference>
<dbReference type="InterPro" id="IPR006162">
    <property type="entry name" value="Ppantetheine_attach_site"/>
</dbReference>
<reference evidence="9 10" key="1">
    <citation type="submission" date="2019-02" db="EMBL/GenBank/DDBJ databases">
        <title>Deep-cultivation of Planctomycetes and their phenomic and genomic characterization uncovers novel biology.</title>
        <authorList>
            <person name="Wiegand S."/>
            <person name="Jogler M."/>
            <person name="Boedeker C."/>
            <person name="Pinto D."/>
            <person name="Vollmers J."/>
            <person name="Rivas-Marin E."/>
            <person name="Kohn T."/>
            <person name="Peeters S.H."/>
            <person name="Heuer A."/>
            <person name="Rast P."/>
            <person name="Oberbeckmann S."/>
            <person name="Bunk B."/>
            <person name="Jeske O."/>
            <person name="Meyerdierks A."/>
            <person name="Storesund J.E."/>
            <person name="Kallscheuer N."/>
            <person name="Luecker S."/>
            <person name="Lage O.M."/>
            <person name="Pohl T."/>
            <person name="Merkel B.J."/>
            <person name="Hornburger P."/>
            <person name="Mueller R.-W."/>
            <person name="Bruemmer F."/>
            <person name="Labrenz M."/>
            <person name="Spormann A.M."/>
            <person name="Op den Camp H."/>
            <person name="Overmann J."/>
            <person name="Amann R."/>
            <person name="Jetten M.S.M."/>
            <person name="Mascher T."/>
            <person name="Medema M.H."/>
            <person name="Devos D.P."/>
            <person name="Kaster A.-K."/>
            <person name="Ovreas L."/>
            <person name="Rohde M."/>
            <person name="Galperin M.Y."/>
            <person name="Jogler C."/>
        </authorList>
    </citation>
    <scope>NUCLEOTIDE SEQUENCE [LARGE SCALE GENOMIC DNA]</scope>
    <source>
        <strain evidence="9 10">Pan241w</strain>
    </source>
</reference>
<name>A0A517RL53_9PLAN</name>
<comment type="PTM">
    <text evidence="7">4'-phosphopantetheine is transferred from CoA to a specific serine of apo-ACP by AcpS. This modification is essential for activity because fatty acids are bound in thioester linkage to the sulfhydryl of the prosthetic group.</text>
</comment>
<dbReference type="GO" id="GO:0000036">
    <property type="term" value="F:acyl carrier activity"/>
    <property type="evidence" value="ECO:0007669"/>
    <property type="project" value="UniProtKB-UniRule"/>
</dbReference>
<comment type="pathway">
    <text evidence="7">Lipid metabolism; fatty acid biosynthesis.</text>
</comment>
<proteinExistence type="inferred from homology"/>
<accession>A0A517RL53</accession>
<sequence>MILIVNYDFCCKQQLVWKPVINGLETPMTVSSRTPEGFPSHCPVCGASVSIEFSDPANDAPCPQCGCLLWFSTELVKSLTKYSQDVLGTTPSSITVDSRFAELNADSLDSLDLVELVMKLEDEYDIVIPDNDYDKIQTIRDVVRYVNVKRRGKSETE</sequence>
<dbReference type="GO" id="GO:0009245">
    <property type="term" value="P:lipid A biosynthetic process"/>
    <property type="evidence" value="ECO:0007669"/>
    <property type="project" value="TreeGrafter"/>
</dbReference>
<dbReference type="GO" id="GO:0000035">
    <property type="term" value="F:acyl binding"/>
    <property type="evidence" value="ECO:0007669"/>
    <property type="project" value="TreeGrafter"/>
</dbReference>
<dbReference type="Gene3D" id="1.10.1200.10">
    <property type="entry name" value="ACP-like"/>
    <property type="match status" value="1"/>
</dbReference>
<comment type="similarity">
    <text evidence="7">Belongs to the acyl carrier protein (ACP) family.</text>
</comment>
<evidence type="ECO:0000256" key="5">
    <source>
        <dbReference type="ARBA" id="ARBA00023098"/>
    </source>
</evidence>
<keyword evidence="5 7" id="KW-0443">Lipid metabolism</keyword>
<organism evidence="9 10">
    <name type="scientific">Gimesia alba</name>
    <dbReference type="NCBI Taxonomy" id="2527973"/>
    <lineage>
        <taxon>Bacteria</taxon>
        <taxon>Pseudomonadati</taxon>
        <taxon>Planctomycetota</taxon>
        <taxon>Planctomycetia</taxon>
        <taxon>Planctomycetales</taxon>
        <taxon>Planctomycetaceae</taxon>
        <taxon>Gimesia</taxon>
    </lineage>
</organism>
<dbReference type="InterPro" id="IPR009081">
    <property type="entry name" value="PP-bd_ACP"/>
</dbReference>
<evidence type="ECO:0000313" key="10">
    <source>
        <dbReference type="Proteomes" id="UP000317171"/>
    </source>
</evidence>
<evidence type="ECO:0000256" key="6">
    <source>
        <dbReference type="ARBA" id="ARBA00023160"/>
    </source>
</evidence>
<evidence type="ECO:0000256" key="7">
    <source>
        <dbReference type="HAMAP-Rule" id="MF_01217"/>
    </source>
</evidence>
<feature type="modified residue" description="O-(pantetheine 4'-phosphoryl)serine" evidence="7">
    <location>
        <position position="110"/>
    </location>
</feature>
<keyword evidence="7" id="KW-0963">Cytoplasm</keyword>
<dbReference type="InterPro" id="IPR036736">
    <property type="entry name" value="ACP-like_sf"/>
</dbReference>
<keyword evidence="3 7" id="KW-0597">Phosphoprotein</keyword>
<keyword evidence="1 7" id="KW-0596">Phosphopantetheine</keyword>
<dbReference type="InterPro" id="IPR003231">
    <property type="entry name" value="ACP"/>
</dbReference>
<comment type="subcellular location">
    <subcellularLocation>
        <location evidence="7">Cytoplasm</location>
    </subcellularLocation>
</comment>
<keyword evidence="4 7" id="KW-0276">Fatty acid metabolism</keyword>
<evidence type="ECO:0000256" key="2">
    <source>
        <dbReference type="ARBA" id="ARBA00022516"/>
    </source>
</evidence>
<dbReference type="Pfam" id="PF00550">
    <property type="entry name" value="PP-binding"/>
    <property type="match status" value="1"/>
</dbReference>
<dbReference type="KEGG" id="gaz:Pan241w_47230"/>
<dbReference type="EMBL" id="CP036269">
    <property type="protein sequence ID" value="QDT44610.1"/>
    <property type="molecule type" value="Genomic_DNA"/>
</dbReference>
<dbReference type="AlphaFoldDB" id="A0A517RL53"/>
<comment type="function">
    <text evidence="7">Carrier of the growing fatty acid chain in fatty acid biosynthesis.</text>
</comment>
<feature type="domain" description="Carrier" evidence="8">
    <location>
        <begin position="70"/>
        <end position="150"/>
    </location>
</feature>
<dbReference type="GO" id="GO:0005829">
    <property type="term" value="C:cytosol"/>
    <property type="evidence" value="ECO:0007669"/>
    <property type="project" value="TreeGrafter"/>
</dbReference>
<keyword evidence="2 7" id="KW-0444">Lipid biosynthesis</keyword>
<dbReference type="SUPFAM" id="SSF47336">
    <property type="entry name" value="ACP-like"/>
    <property type="match status" value="1"/>
</dbReference>
<dbReference type="PANTHER" id="PTHR20863:SF76">
    <property type="entry name" value="CARRIER DOMAIN-CONTAINING PROTEIN"/>
    <property type="match status" value="1"/>
</dbReference>
<dbReference type="UniPathway" id="UPA00094"/>